<evidence type="ECO:0000256" key="1">
    <source>
        <dbReference type="ARBA" id="ARBA00004613"/>
    </source>
</evidence>
<dbReference type="EMBL" id="UOFO01000052">
    <property type="protein sequence ID" value="VAW84797.1"/>
    <property type="molecule type" value="Genomic_DNA"/>
</dbReference>
<dbReference type="InterPro" id="IPR002035">
    <property type="entry name" value="VWF_A"/>
</dbReference>
<dbReference type="SMART" id="SM00327">
    <property type="entry name" value="VWA"/>
    <property type="match status" value="1"/>
</dbReference>
<feature type="coiled-coil region" evidence="4">
    <location>
        <begin position="347"/>
        <end position="374"/>
    </location>
</feature>
<reference evidence="6" key="1">
    <citation type="submission" date="2018-06" db="EMBL/GenBank/DDBJ databases">
        <authorList>
            <person name="Zhirakovskaya E."/>
        </authorList>
    </citation>
    <scope>NUCLEOTIDE SEQUENCE</scope>
</reference>
<comment type="subcellular location">
    <subcellularLocation>
        <location evidence="1">Secreted</location>
    </subcellularLocation>
</comment>
<organism evidence="6">
    <name type="scientific">hydrothermal vent metagenome</name>
    <dbReference type="NCBI Taxonomy" id="652676"/>
    <lineage>
        <taxon>unclassified sequences</taxon>
        <taxon>metagenomes</taxon>
        <taxon>ecological metagenomes</taxon>
    </lineage>
</organism>
<evidence type="ECO:0000256" key="3">
    <source>
        <dbReference type="ARBA" id="ARBA00022729"/>
    </source>
</evidence>
<name>A0A3B0ZBE2_9ZZZZ</name>
<dbReference type="Gene3D" id="3.40.50.410">
    <property type="entry name" value="von Willebrand factor, type A domain"/>
    <property type="match status" value="1"/>
</dbReference>
<dbReference type="PROSITE" id="PS50234">
    <property type="entry name" value="VWFA"/>
    <property type="match status" value="1"/>
</dbReference>
<dbReference type="SUPFAM" id="SSF53300">
    <property type="entry name" value="vWA-like"/>
    <property type="match status" value="1"/>
</dbReference>
<dbReference type="PANTHER" id="PTHR47763:SF1">
    <property type="entry name" value="DUF659 DOMAIN-CONTAINING PROTEIN"/>
    <property type="match status" value="1"/>
</dbReference>
<gene>
    <name evidence="6" type="ORF">MNBD_GAMMA16-1362</name>
</gene>
<evidence type="ECO:0000256" key="4">
    <source>
        <dbReference type="SAM" id="Coils"/>
    </source>
</evidence>
<accession>A0A3B0ZBE2</accession>
<proteinExistence type="predicted"/>
<dbReference type="CDD" id="cd00198">
    <property type="entry name" value="vWFA"/>
    <property type="match status" value="1"/>
</dbReference>
<dbReference type="InterPro" id="IPR056861">
    <property type="entry name" value="HMCN1-like_VWA"/>
</dbReference>
<feature type="domain" description="VWFA" evidence="5">
    <location>
        <begin position="57"/>
        <end position="255"/>
    </location>
</feature>
<protein>
    <recommendedName>
        <fullName evidence="5">VWFA domain-containing protein</fullName>
    </recommendedName>
</protein>
<evidence type="ECO:0000259" key="5">
    <source>
        <dbReference type="PROSITE" id="PS50234"/>
    </source>
</evidence>
<keyword evidence="4" id="KW-0175">Coiled coil</keyword>
<dbReference type="AlphaFoldDB" id="A0A3B0ZBE2"/>
<dbReference type="Pfam" id="PF25106">
    <property type="entry name" value="VWA_4"/>
    <property type="match status" value="1"/>
</dbReference>
<keyword evidence="3" id="KW-0732">Signal</keyword>
<sequence>MKNKLNYTSKLFALALLSLTAAAVIFYPWSEVTASIDPAAGTAPINNSITNNQPKVELVFVLDTTSSMSDLIDAAKEKIWSIATTMASAQPAPEISIGLVAFRDRGDAYITQVVDLSTDLDTIYAALMDFKTAGGGDFPESVNQALYDAVNHISWSQTPENKTDDTYKVIFLVGDAPPHQHYKNEVQYPDTMRIAQHKGIIVNTIQAGENRATTDSWKTIAALGTGHYFQVNQNGSALAVASPFDQKLADLSSELDETRLYYGSKEQLLEKDKKIAATHKITASASLASRARRAEFNVSESGKKNLLGDNELIDDVISGRVKLDAIDKNNLPSPMTSMTFSEQTLLIKDTADKRAELKQKIRQLSNDRNTYLNKLVEEEMGNIKNESLDLKLFNTLKSQAKSKGMLYDSDTPSY</sequence>
<dbReference type="GO" id="GO:0005737">
    <property type="term" value="C:cytoplasm"/>
    <property type="evidence" value="ECO:0007669"/>
    <property type="project" value="TreeGrafter"/>
</dbReference>
<keyword evidence="2" id="KW-0964">Secreted</keyword>
<evidence type="ECO:0000313" key="6">
    <source>
        <dbReference type="EMBL" id="VAW84797.1"/>
    </source>
</evidence>
<dbReference type="PANTHER" id="PTHR47763">
    <property type="entry name" value="ALPHA-PROTEIN KINASE VWKA"/>
    <property type="match status" value="1"/>
</dbReference>
<evidence type="ECO:0000256" key="2">
    <source>
        <dbReference type="ARBA" id="ARBA00022525"/>
    </source>
</evidence>
<dbReference type="InterPro" id="IPR052969">
    <property type="entry name" value="Thr-specific_kinase-like"/>
</dbReference>
<dbReference type="GO" id="GO:0004674">
    <property type="term" value="F:protein serine/threonine kinase activity"/>
    <property type="evidence" value="ECO:0007669"/>
    <property type="project" value="TreeGrafter"/>
</dbReference>
<dbReference type="InterPro" id="IPR036465">
    <property type="entry name" value="vWFA_dom_sf"/>
</dbReference>